<feature type="region of interest" description="Disordered" evidence="1">
    <location>
        <begin position="37"/>
        <end position="63"/>
    </location>
</feature>
<reference evidence="2" key="1">
    <citation type="submission" date="2022-02" db="EMBL/GenBank/DDBJ databases">
        <title>Corynebacterium sp. from urogenital microbiome.</title>
        <authorList>
            <person name="Cappelli E.A."/>
            <person name="Ribeiro T.G."/>
            <person name="Peixe L."/>
        </authorList>
    </citation>
    <scope>NUCLEOTIDE SEQUENCE</scope>
    <source>
        <strain evidence="2">C8Ua_172</strain>
    </source>
</reference>
<evidence type="ECO:0000313" key="3">
    <source>
        <dbReference type="Proteomes" id="UP001146468"/>
    </source>
</evidence>
<protein>
    <submittedName>
        <fullName evidence="2">Uncharacterized protein</fullName>
    </submittedName>
</protein>
<feature type="region of interest" description="Disordered" evidence="1">
    <location>
        <begin position="313"/>
        <end position="338"/>
    </location>
</feature>
<evidence type="ECO:0000313" key="2">
    <source>
        <dbReference type="EMBL" id="MCZ9293706.1"/>
    </source>
</evidence>
<feature type="compositionally biased region" description="Basic and acidic residues" evidence="1">
    <location>
        <begin position="313"/>
        <end position="328"/>
    </location>
</feature>
<sequence>MTKTNKILTTILAVLLLILVVIGGAIAVQSGWIGARGSDSNSNSNSNSNNIAEPFKGTRYSGAVDKPEGLADDTEDAVPVVLVIRFHENGKTGELTSPTLKRHSSLTRTGENTYREDIVHGEGEGGTEWVFTPGENDVMEVSYTTPDGATATTQLPKTDPADNAGEIGINPNVAGAEPDGIEFPADGVRALATIELASEGGDRTTETAIFRGSREANVFTVTYPERGCYGVLEHIDNVTKKEVFSVGDCEDGGIWHFTGGDEKAGEAEFTSADESTTGKLTYKATEWTDLDGEIGYSRSGPVLDFYREFTEDSLDEKDADKEEEKEADAQPAQAKGSCEPGAFDAVVDGWPTPFETIVNFCDGEWASAAAGGTDDVRAFRFVDGEWQYVPHHDLQSISSYPCHHPEILKNEGAPEGLIKATRKCG</sequence>
<proteinExistence type="predicted"/>
<dbReference type="EMBL" id="JAKMUS010000005">
    <property type="protein sequence ID" value="MCZ9293706.1"/>
    <property type="molecule type" value="Genomic_DNA"/>
</dbReference>
<gene>
    <name evidence="2" type="ORF">L8U60_04315</name>
</gene>
<keyword evidence="3" id="KW-1185">Reference proteome</keyword>
<name>A0A9X3RK03_9CORY</name>
<dbReference type="RefSeq" id="WP_269965149.1">
    <property type="nucleotide sequence ID" value="NZ_JAKMUS010000005.1"/>
</dbReference>
<organism evidence="2 3">
    <name type="scientific">Corynebacterium meitnerae</name>
    <dbReference type="NCBI Taxonomy" id="2913498"/>
    <lineage>
        <taxon>Bacteria</taxon>
        <taxon>Bacillati</taxon>
        <taxon>Actinomycetota</taxon>
        <taxon>Actinomycetes</taxon>
        <taxon>Mycobacteriales</taxon>
        <taxon>Corynebacteriaceae</taxon>
        <taxon>Corynebacterium</taxon>
    </lineage>
</organism>
<evidence type="ECO:0000256" key="1">
    <source>
        <dbReference type="SAM" id="MobiDB-lite"/>
    </source>
</evidence>
<dbReference type="AlphaFoldDB" id="A0A9X3RK03"/>
<feature type="compositionally biased region" description="Low complexity" evidence="1">
    <location>
        <begin position="38"/>
        <end position="50"/>
    </location>
</feature>
<accession>A0A9X3RK03</accession>
<dbReference type="Proteomes" id="UP001146468">
    <property type="component" value="Unassembled WGS sequence"/>
</dbReference>
<comment type="caution">
    <text evidence="2">The sequence shown here is derived from an EMBL/GenBank/DDBJ whole genome shotgun (WGS) entry which is preliminary data.</text>
</comment>